<feature type="transmembrane region" description="Helical" evidence="6">
    <location>
        <begin position="198"/>
        <end position="217"/>
    </location>
</feature>
<accession>A0A415DZA2</accession>
<evidence type="ECO:0000256" key="4">
    <source>
        <dbReference type="ARBA" id="ARBA00022989"/>
    </source>
</evidence>
<keyword evidence="4 6" id="KW-1133">Transmembrane helix</keyword>
<evidence type="ECO:0000256" key="6">
    <source>
        <dbReference type="PIRNR" id="PIRNR018968"/>
    </source>
</evidence>
<dbReference type="PIRSF" id="PIRSF018968">
    <property type="entry name" value="ABC_permease_BceB"/>
    <property type="match status" value="1"/>
</dbReference>
<feature type="transmembrane region" description="Helical" evidence="6">
    <location>
        <begin position="101"/>
        <end position="127"/>
    </location>
</feature>
<dbReference type="STRING" id="1776384.GCA_900086585_01589"/>
<evidence type="ECO:0000256" key="3">
    <source>
        <dbReference type="ARBA" id="ARBA00022692"/>
    </source>
</evidence>
<dbReference type="AlphaFoldDB" id="A0A415DZA2"/>
<keyword evidence="6" id="KW-0813">Transport</keyword>
<keyword evidence="9" id="KW-1185">Reference proteome</keyword>
<keyword evidence="2 6" id="KW-1003">Cell membrane</keyword>
<dbReference type="InterPro" id="IPR027022">
    <property type="entry name" value="ABC_permease_BceB-typ"/>
</dbReference>
<feature type="transmembrane region" description="Helical" evidence="6">
    <location>
        <begin position="55"/>
        <end position="80"/>
    </location>
</feature>
<feature type="transmembrane region" description="Helical" evidence="6">
    <location>
        <begin position="585"/>
        <end position="608"/>
    </location>
</feature>
<organism evidence="8 9">
    <name type="scientific">Emergencia timonensis</name>
    <dbReference type="NCBI Taxonomy" id="1776384"/>
    <lineage>
        <taxon>Bacteria</taxon>
        <taxon>Bacillati</taxon>
        <taxon>Bacillota</taxon>
        <taxon>Clostridia</taxon>
        <taxon>Peptostreptococcales</taxon>
        <taxon>Anaerovoracaceae</taxon>
        <taxon>Emergencia</taxon>
    </lineage>
</organism>
<evidence type="ECO:0000313" key="8">
    <source>
        <dbReference type="EMBL" id="RHJ86154.1"/>
    </source>
</evidence>
<feature type="transmembrane region" description="Helical" evidence="6">
    <location>
        <begin position="147"/>
        <end position="166"/>
    </location>
</feature>
<feature type="domain" description="ABC3 transporter permease C-terminal" evidence="7">
    <location>
        <begin position="60"/>
        <end position="176"/>
    </location>
</feature>
<comment type="subcellular location">
    <subcellularLocation>
        <location evidence="1 6">Cell membrane</location>
        <topology evidence="1 6">Multi-pass membrane protein</topology>
    </subcellularLocation>
</comment>
<dbReference type="OrthoDB" id="9781780at2"/>
<evidence type="ECO:0000256" key="5">
    <source>
        <dbReference type="ARBA" id="ARBA00023136"/>
    </source>
</evidence>
<protein>
    <submittedName>
        <fullName evidence="8">ABC transporter permease</fullName>
    </submittedName>
</protein>
<reference evidence="8 9" key="1">
    <citation type="submission" date="2018-08" db="EMBL/GenBank/DDBJ databases">
        <title>A genome reference for cultivated species of the human gut microbiota.</title>
        <authorList>
            <person name="Zou Y."/>
            <person name="Xue W."/>
            <person name="Luo G."/>
        </authorList>
    </citation>
    <scope>NUCLEOTIDE SEQUENCE [LARGE SCALE GENOMIC DNA]</scope>
    <source>
        <strain evidence="8 9">AM07-24</strain>
    </source>
</reference>
<proteinExistence type="inferred from homology"/>
<feature type="transmembrane region" description="Helical" evidence="6">
    <location>
        <begin position="288"/>
        <end position="311"/>
    </location>
</feature>
<comment type="similarity">
    <text evidence="6">Belongs to the ABC-4 integral membrane protein family.</text>
</comment>
<dbReference type="PANTHER" id="PTHR46795:SF3">
    <property type="entry name" value="ABC TRANSPORTER PERMEASE"/>
    <property type="match status" value="1"/>
</dbReference>
<feature type="transmembrane region" description="Helical" evidence="6">
    <location>
        <begin position="620"/>
        <end position="639"/>
    </location>
</feature>
<dbReference type="GO" id="GO:0005886">
    <property type="term" value="C:plasma membrane"/>
    <property type="evidence" value="ECO:0007669"/>
    <property type="project" value="UniProtKB-SubCell"/>
</dbReference>
<gene>
    <name evidence="8" type="ORF">DW099_15075</name>
</gene>
<dbReference type="RefSeq" id="WP_118336231.1">
    <property type="nucleotide sequence ID" value="NZ_AP025567.1"/>
</dbReference>
<keyword evidence="5 6" id="KW-0472">Membrane</keyword>
<evidence type="ECO:0000256" key="2">
    <source>
        <dbReference type="ARBA" id="ARBA00022475"/>
    </source>
</evidence>
<comment type="caution">
    <text evidence="8">The sequence shown here is derived from an EMBL/GenBank/DDBJ whole genome shotgun (WGS) entry which is preliminary data.</text>
</comment>
<feature type="transmembrane region" description="Helical" evidence="6">
    <location>
        <begin position="237"/>
        <end position="262"/>
    </location>
</feature>
<feature type="transmembrane region" description="Helical" evidence="6">
    <location>
        <begin position="17"/>
        <end position="35"/>
    </location>
</feature>
<dbReference type="PANTHER" id="PTHR46795">
    <property type="entry name" value="ABC TRANSPORTER PERMEASE-RELATED-RELATED"/>
    <property type="match status" value="1"/>
</dbReference>
<dbReference type="EMBL" id="QRMS01000004">
    <property type="protein sequence ID" value="RHJ86154.1"/>
    <property type="molecule type" value="Genomic_DNA"/>
</dbReference>
<evidence type="ECO:0000313" key="9">
    <source>
        <dbReference type="Proteomes" id="UP000284841"/>
    </source>
</evidence>
<dbReference type="Pfam" id="PF02687">
    <property type="entry name" value="FtsX"/>
    <property type="match status" value="1"/>
</dbReference>
<sequence>MFTKLAMRNVKRQLGNYLIYFMTVSLTVSFIFAINNVIYSPQLLQWVEEASSMKIALIGLTIFISLIVAFVLGYATAFMLKLRKREFGTYLTLGMTRKNILSIFVSETMIMCFTALGLGILLGLFIYQGLIMIMSNLMEMEFTFADYSAKGLLLTVVLVAAMFAISSMASARYLKKVSIYELIHGDQMVEKRVKHPTLWLLLTLISLSVVIGSCVMFCKQVDILLLKDASSLDSVFISLFVLAGGLIVFHTAVSRSIVNLLLKRKHFCSSGSHTFVLRQLSASLRANSIMIGMIAFLMAFAVIGANASFALRANTRAVLDRDIPFDALYIEEQSDTDNQYSPISVDEGEKMIEKYAKIVERLPFAFYTTGRDDLHNCTEWSGEDDLFITESDFNKICQSLGFDPVQLNQEYLVIANDAYTLQFDFSQTEIGAGGRTYRYGGISQDYPHFAYVYFYVVIPDEAVKNMETATRCVAYDLADGKYDGNRLKEELSYTVPGDDENDGPYEMCNYVLKEYNRIRSNSILAVFVVGALYIAAIFLFMAMAILALKILSTLSEDKKRYRVLYRLGADEQEQSKALFQQTFSFFFLPFAIPILLSIPTGWICGRIMKLTGFAAQQTEVYLIAAVIALVMILIYVLYFTATYQIAKRTVIVNNQSGR</sequence>
<feature type="transmembrane region" description="Helical" evidence="6">
    <location>
        <begin position="523"/>
        <end position="551"/>
    </location>
</feature>
<evidence type="ECO:0000256" key="1">
    <source>
        <dbReference type="ARBA" id="ARBA00004651"/>
    </source>
</evidence>
<keyword evidence="3 6" id="KW-0812">Transmembrane</keyword>
<dbReference type="GO" id="GO:0055085">
    <property type="term" value="P:transmembrane transport"/>
    <property type="evidence" value="ECO:0007669"/>
    <property type="project" value="UniProtKB-UniRule"/>
</dbReference>
<dbReference type="InterPro" id="IPR052536">
    <property type="entry name" value="ABC-4_Integral_Memb_Prot"/>
</dbReference>
<dbReference type="InterPro" id="IPR003838">
    <property type="entry name" value="ABC3_permease_C"/>
</dbReference>
<name>A0A415DZA2_9FIRM</name>
<dbReference type="Proteomes" id="UP000284841">
    <property type="component" value="Unassembled WGS sequence"/>
</dbReference>
<evidence type="ECO:0000259" key="7">
    <source>
        <dbReference type="Pfam" id="PF02687"/>
    </source>
</evidence>